<organism evidence="2 3">
    <name type="scientific">Terrabacter aeriphilus</name>
    <dbReference type="NCBI Taxonomy" id="515662"/>
    <lineage>
        <taxon>Bacteria</taxon>
        <taxon>Bacillati</taxon>
        <taxon>Actinomycetota</taxon>
        <taxon>Actinomycetes</taxon>
        <taxon>Micrococcales</taxon>
        <taxon>Intrasporangiaceae</taxon>
        <taxon>Terrabacter</taxon>
    </lineage>
</organism>
<dbReference type="RefSeq" id="WP_345505807.1">
    <property type="nucleotide sequence ID" value="NZ_BAABIW010000006.1"/>
</dbReference>
<evidence type="ECO:0000313" key="2">
    <source>
        <dbReference type="EMBL" id="GAA5018020.1"/>
    </source>
</evidence>
<dbReference type="EMBL" id="BAABIW010000006">
    <property type="protein sequence ID" value="GAA5018020.1"/>
    <property type="molecule type" value="Genomic_DNA"/>
</dbReference>
<keyword evidence="3" id="KW-1185">Reference proteome</keyword>
<name>A0ABP9J202_9MICO</name>
<sequence>MVAKAPVDEAVGRSAGCHVFISYRRRSSSFAALALTYAVRRAGHDAFLDVGSISDGDAYRDVIREALARSDLVLALIAQDLDPARLHEPLDPVAFEWRRARFQGCAVHPVLLDGAPMPGEADLPPDLRWITRSSATALGGPDLDQQVEALVAAVPHLAAPPRRVARVLWVDDNPANNEYERSVLRQEGIVFDNVVSSGEAVEQLLLTTYDLVITDLGRRWSSDASGSAGRDLLSHPVIARGGPPVIVYAGRSAAKHRGELEHLGAFGVSDDREHLFELVFQALGRERPPPRS</sequence>
<evidence type="ECO:0000259" key="1">
    <source>
        <dbReference type="Pfam" id="PF13676"/>
    </source>
</evidence>
<dbReference type="InterPro" id="IPR035897">
    <property type="entry name" value="Toll_tir_struct_dom_sf"/>
</dbReference>
<reference evidence="3" key="1">
    <citation type="journal article" date="2019" name="Int. J. Syst. Evol. Microbiol.">
        <title>The Global Catalogue of Microorganisms (GCM) 10K type strain sequencing project: providing services to taxonomists for standard genome sequencing and annotation.</title>
        <authorList>
            <consortium name="The Broad Institute Genomics Platform"/>
            <consortium name="The Broad Institute Genome Sequencing Center for Infectious Disease"/>
            <person name="Wu L."/>
            <person name="Ma J."/>
        </authorList>
    </citation>
    <scope>NUCLEOTIDE SEQUENCE [LARGE SCALE GENOMIC DNA]</scope>
    <source>
        <strain evidence="3">JCM 17687</strain>
    </source>
</reference>
<feature type="domain" description="TIR" evidence="1">
    <location>
        <begin position="19"/>
        <end position="131"/>
    </location>
</feature>
<accession>A0ABP9J202</accession>
<comment type="caution">
    <text evidence="2">The sequence shown here is derived from an EMBL/GenBank/DDBJ whole genome shotgun (WGS) entry which is preliminary data.</text>
</comment>
<dbReference type="SUPFAM" id="SSF52200">
    <property type="entry name" value="Toll/Interleukin receptor TIR domain"/>
    <property type="match status" value="1"/>
</dbReference>
<protein>
    <recommendedName>
        <fullName evidence="1">TIR domain-containing protein</fullName>
    </recommendedName>
</protein>
<evidence type="ECO:0000313" key="3">
    <source>
        <dbReference type="Proteomes" id="UP001500427"/>
    </source>
</evidence>
<dbReference type="Pfam" id="PF13676">
    <property type="entry name" value="TIR_2"/>
    <property type="match status" value="1"/>
</dbReference>
<dbReference type="InterPro" id="IPR000157">
    <property type="entry name" value="TIR_dom"/>
</dbReference>
<dbReference type="Proteomes" id="UP001500427">
    <property type="component" value="Unassembled WGS sequence"/>
</dbReference>
<dbReference type="InterPro" id="IPR011006">
    <property type="entry name" value="CheY-like_superfamily"/>
</dbReference>
<dbReference type="Gene3D" id="3.40.50.10140">
    <property type="entry name" value="Toll/interleukin-1 receptor homology (TIR) domain"/>
    <property type="match status" value="1"/>
</dbReference>
<dbReference type="SUPFAM" id="SSF52172">
    <property type="entry name" value="CheY-like"/>
    <property type="match status" value="1"/>
</dbReference>
<gene>
    <name evidence="2" type="ORF">GCM10023258_04570</name>
</gene>
<dbReference type="Gene3D" id="3.40.50.2300">
    <property type="match status" value="1"/>
</dbReference>
<proteinExistence type="predicted"/>